<dbReference type="RefSeq" id="WP_377242878.1">
    <property type="nucleotide sequence ID" value="NZ_JBHLXP010000001.1"/>
</dbReference>
<organism evidence="1 2">
    <name type="scientific">Rheinheimera tilapiae</name>
    <dbReference type="NCBI Taxonomy" id="875043"/>
    <lineage>
        <taxon>Bacteria</taxon>
        <taxon>Pseudomonadati</taxon>
        <taxon>Pseudomonadota</taxon>
        <taxon>Gammaproteobacteria</taxon>
        <taxon>Chromatiales</taxon>
        <taxon>Chromatiaceae</taxon>
        <taxon>Rheinheimera</taxon>
    </lineage>
</organism>
<proteinExistence type="predicted"/>
<dbReference type="EMBL" id="JBHLXP010000001">
    <property type="protein sequence ID" value="MFC0048570.1"/>
    <property type="molecule type" value="Genomic_DNA"/>
</dbReference>
<comment type="caution">
    <text evidence="1">The sequence shown here is derived from an EMBL/GenBank/DDBJ whole genome shotgun (WGS) entry which is preliminary data.</text>
</comment>
<name>A0ABV6BCI7_9GAMM</name>
<keyword evidence="2" id="KW-1185">Reference proteome</keyword>
<accession>A0ABV6BCI7</accession>
<sequence length="702" mass="77264">MAVFQYGNRITVLLLLIYAATVQSKSSYYLLERFDKPLDNIAVESQGSDSLVIYGEDLDLTDITLESKNKKNKSTQDIIIVAKTIKLGGTEIYLDGQFNSISSNYLNGGDFFLVADKIIIGSLPNNQNAIPLVVYQKGGRNFENPEIIQSRDGRTHIFVNKVEFDEDLKNSRISFLNVSGDKNGPIPFQYLKMISRSFSPTNSVHKVIKEKKTILWEGFGLAYLSWLNEEPIENILAKELNLVSHRIDPNSGNNIPDVVGSMKDATKYLPDDILSPWYLSYIQRKAALATAAVGNKDYELALNAVRKANLFTTTAPASAMTSANFNSAIKDLDIVQKMLTVQSIVEEIYIPTSGGPSQRVTIIRDRAEGSVSVVPNLVLLSTFQENNKLRIGFMSVAEGDVLVNLYGRMTVDPSVLEFVRSKFPSSSEVRIADDLEYDTLNLGLGDIIKNGNSKVLDGTNVKLDLLVSGTSFRQMLLRLSQPFGVEVSVSWKHPRLSLANQTARLNLSLGRTESSIVAKNGELTNTSSDSIDVNYVIDGKTVITNGFPIRIAAGESIQLDCSNELCYAPGAAISRLLLLQDIDSWLVSLPSGSSVMSYTFENHLESDPYRGGNFEHLVLEVNYVSAPGATPQKTGPFILGGRGTVSARRNWSFIGSSLGVAKIEISGRAFWQYGYYDISTKTISSTLTIIDEGWIKQKSPAN</sequence>
<dbReference type="Proteomes" id="UP001589813">
    <property type="component" value="Unassembled WGS sequence"/>
</dbReference>
<reference evidence="1 2" key="1">
    <citation type="submission" date="2024-09" db="EMBL/GenBank/DDBJ databases">
        <authorList>
            <person name="Sun Q."/>
            <person name="Mori K."/>
        </authorList>
    </citation>
    <scope>NUCLEOTIDE SEQUENCE [LARGE SCALE GENOMIC DNA]</scope>
    <source>
        <strain evidence="1 2">KCTC 23315</strain>
    </source>
</reference>
<evidence type="ECO:0000313" key="1">
    <source>
        <dbReference type="EMBL" id="MFC0048570.1"/>
    </source>
</evidence>
<evidence type="ECO:0000313" key="2">
    <source>
        <dbReference type="Proteomes" id="UP001589813"/>
    </source>
</evidence>
<protein>
    <submittedName>
        <fullName evidence="1">Uncharacterized protein</fullName>
    </submittedName>
</protein>
<gene>
    <name evidence="1" type="ORF">ACFFJP_09740</name>
</gene>